<evidence type="ECO:0000259" key="1">
    <source>
        <dbReference type="Pfam" id="PF01850"/>
    </source>
</evidence>
<sequence>MISIDSYGWIERFGGGPKQGPYNRVIDAVSPTEILTSAVTVFEVYKKAKALRGEHAALEDVAALGHTRLIPVDQEIALAAADYSHEHGLHFSNALIYATARRHHADLYTSDAALRHLPGVRFI</sequence>
<comment type="caution">
    <text evidence="2">The sequence shown here is derived from an EMBL/GenBank/DDBJ whole genome shotgun (WGS) entry which is preliminary data.</text>
</comment>
<dbReference type="CDD" id="cd18686">
    <property type="entry name" value="PIN_VapC-like"/>
    <property type="match status" value="1"/>
</dbReference>
<dbReference type="InterPro" id="IPR029060">
    <property type="entry name" value="PIN-like_dom_sf"/>
</dbReference>
<protein>
    <submittedName>
        <fullName evidence="2">PilT domain-containing protein</fullName>
    </submittedName>
</protein>
<dbReference type="InterPro" id="IPR002716">
    <property type="entry name" value="PIN_dom"/>
</dbReference>
<dbReference type="Pfam" id="PF01850">
    <property type="entry name" value="PIN"/>
    <property type="match status" value="1"/>
</dbReference>
<dbReference type="Gene3D" id="3.40.50.1010">
    <property type="entry name" value="5'-nuclease"/>
    <property type="match status" value="1"/>
</dbReference>
<evidence type="ECO:0000313" key="2">
    <source>
        <dbReference type="EMBL" id="EQD73429.1"/>
    </source>
</evidence>
<feature type="domain" description="PIN" evidence="1">
    <location>
        <begin position="10"/>
        <end position="118"/>
    </location>
</feature>
<dbReference type="SUPFAM" id="SSF88723">
    <property type="entry name" value="PIN domain-like"/>
    <property type="match status" value="1"/>
</dbReference>
<gene>
    <name evidence="2" type="ORF">B1B_03222</name>
</gene>
<organism evidence="2">
    <name type="scientific">mine drainage metagenome</name>
    <dbReference type="NCBI Taxonomy" id="410659"/>
    <lineage>
        <taxon>unclassified sequences</taxon>
        <taxon>metagenomes</taxon>
        <taxon>ecological metagenomes</taxon>
    </lineage>
</organism>
<dbReference type="EMBL" id="AUZY01001965">
    <property type="protein sequence ID" value="EQD73429.1"/>
    <property type="molecule type" value="Genomic_DNA"/>
</dbReference>
<dbReference type="AlphaFoldDB" id="T1CW94"/>
<name>T1CW94_9ZZZZ</name>
<accession>T1CW94</accession>
<reference evidence="2" key="1">
    <citation type="submission" date="2013-08" db="EMBL/GenBank/DDBJ databases">
        <authorList>
            <person name="Mendez C."/>
            <person name="Richter M."/>
            <person name="Ferrer M."/>
            <person name="Sanchez J."/>
        </authorList>
    </citation>
    <scope>NUCLEOTIDE SEQUENCE</scope>
</reference>
<proteinExistence type="predicted"/>
<reference evidence="2" key="2">
    <citation type="journal article" date="2014" name="ISME J.">
        <title>Microbial stratification in low pH oxic and suboxic macroscopic growths along an acid mine drainage.</title>
        <authorList>
            <person name="Mendez-Garcia C."/>
            <person name="Mesa V."/>
            <person name="Sprenger R.R."/>
            <person name="Richter M."/>
            <person name="Diez M.S."/>
            <person name="Solano J."/>
            <person name="Bargiela R."/>
            <person name="Golyshina O.V."/>
            <person name="Manteca A."/>
            <person name="Ramos J.L."/>
            <person name="Gallego J.R."/>
            <person name="Llorente I."/>
            <person name="Martins Dos Santos V.A."/>
            <person name="Jensen O.N."/>
            <person name="Pelaez A.I."/>
            <person name="Sanchez J."/>
            <person name="Ferrer M."/>
        </authorList>
    </citation>
    <scope>NUCLEOTIDE SEQUENCE</scope>
</reference>